<evidence type="ECO:0000256" key="5">
    <source>
        <dbReference type="SAM" id="Phobius"/>
    </source>
</evidence>
<dbReference type="InterPro" id="IPR001611">
    <property type="entry name" value="Leu-rich_rpt"/>
</dbReference>
<dbReference type="RefSeq" id="XP_033343151.1">
    <property type="nucleotide sequence ID" value="XM_033487260.1"/>
</dbReference>
<gene>
    <name evidence="7" type="primary">LOC117230138</name>
</gene>
<evidence type="ECO:0000256" key="2">
    <source>
        <dbReference type="ARBA" id="ARBA00022729"/>
    </source>
</evidence>
<dbReference type="GO" id="GO:0031012">
    <property type="term" value="C:extracellular matrix"/>
    <property type="evidence" value="ECO:0007669"/>
    <property type="project" value="TreeGrafter"/>
</dbReference>
<dbReference type="InterPro" id="IPR003591">
    <property type="entry name" value="Leu-rich_rpt_typical-subtyp"/>
</dbReference>
<reference evidence="7" key="1">
    <citation type="submission" date="2025-08" db="UniProtKB">
        <authorList>
            <consortium name="RefSeq"/>
        </authorList>
    </citation>
    <scope>IDENTIFICATION</scope>
    <source>
        <tissue evidence="7">Muscle</tissue>
    </source>
</reference>
<evidence type="ECO:0000313" key="7">
    <source>
        <dbReference type="RefSeq" id="XP_033343151.1"/>
    </source>
</evidence>
<dbReference type="GeneID" id="117230138"/>
<dbReference type="SMART" id="SM00365">
    <property type="entry name" value="LRR_SD22"/>
    <property type="match status" value="5"/>
</dbReference>
<protein>
    <submittedName>
        <fullName evidence="7">Leucine-rich repeat-containing protein 15</fullName>
    </submittedName>
</protein>
<dbReference type="PANTHER" id="PTHR24373:SF378">
    <property type="entry name" value="FI03225P-RELATED"/>
    <property type="match status" value="1"/>
</dbReference>
<dbReference type="AlphaFoldDB" id="A0A6J3JS13"/>
<organism evidence="6 7">
    <name type="scientific">Bombus vosnesenskii</name>
    <dbReference type="NCBI Taxonomy" id="207650"/>
    <lineage>
        <taxon>Eukaryota</taxon>
        <taxon>Metazoa</taxon>
        <taxon>Ecdysozoa</taxon>
        <taxon>Arthropoda</taxon>
        <taxon>Hexapoda</taxon>
        <taxon>Insecta</taxon>
        <taxon>Pterygota</taxon>
        <taxon>Neoptera</taxon>
        <taxon>Endopterygota</taxon>
        <taxon>Hymenoptera</taxon>
        <taxon>Apocrita</taxon>
        <taxon>Aculeata</taxon>
        <taxon>Apoidea</taxon>
        <taxon>Anthophila</taxon>
        <taxon>Apidae</taxon>
        <taxon>Bombus</taxon>
        <taxon>Pyrobombus</taxon>
    </lineage>
</organism>
<feature type="compositionally biased region" description="Low complexity" evidence="4">
    <location>
        <begin position="582"/>
        <end position="591"/>
    </location>
</feature>
<evidence type="ECO:0000313" key="6">
    <source>
        <dbReference type="Proteomes" id="UP000504631"/>
    </source>
</evidence>
<dbReference type="InterPro" id="IPR032675">
    <property type="entry name" value="LRR_dom_sf"/>
</dbReference>
<keyword evidence="3" id="KW-0677">Repeat</keyword>
<dbReference type="KEGG" id="bvk:117230138"/>
<keyword evidence="5" id="KW-0472">Membrane</keyword>
<dbReference type="PANTHER" id="PTHR24373">
    <property type="entry name" value="SLIT RELATED LEUCINE-RICH REPEAT NEURONAL PROTEIN"/>
    <property type="match status" value="1"/>
</dbReference>
<dbReference type="SMART" id="SM00369">
    <property type="entry name" value="LRR_TYP"/>
    <property type="match status" value="10"/>
</dbReference>
<keyword evidence="2" id="KW-0732">Signal</keyword>
<feature type="compositionally biased region" description="Basic and acidic residues" evidence="4">
    <location>
        <begin position="676"/>
        <end position="685"/>
    </location>
</feature>
<dbReference type="InterPro" id="IPR050328">
    <property type="entry name" value="Dev_Immune_Receptor"/>
</dbReference>
<feature type="compositionally biased region" description="Basic and acidic residues" evidence="4">
    <location>
        <begin position="767"/>
        <end position="788"/>
    </location>
</feature>
<feature type="compositionally biased region" description="Polar residues" evidence="4">
    <location>
        <begin position="686"/>
        <end position="701"/>
    </location>
</feature>
<dbReference type="SUPFAM" id="SSF52058">
    <property type="entry name" value="L domain-like"/>
    <property type="match status" value="2"/>
</dbReference>
<dbReference type="Proteomes" id="UP000504631">
    <property type="component" value="Unplaced"/>
</dbReference>
<feature type="region of interest" description="Disordered" evidence="4">
    <location>
        <begin position="582"/>
        <end position="607"/>
    </location>
</feature>
<dbReference type="Pfam" id="PF13855">
    <property type="entry name" value="LRR_8"/>
    <property type="match status" value="4"/>
</dbReference>
<evidence type="ECO:0000256" key="3">
    <source>
        <dbReference type="ARBA" id="ARBA00022737"/>
    </source>
</evidence>
<accession>A0A6J3JS13</accession>
<keyword evidence="1" id="KW-0433">Leucine-rich repeat</keyword>
<feature type="region of interest" description="Disordered" evidence="4">
    <location>
        <begin position="676"/>
        <end position="788"/>
    </location>
</feature>
<feature type="transmembrane region" description="Helical" evidence="5">
    <location>
        <begin position="535"/>
        <end position="555"/>
    </location>
</feature>
<dbReference type="PROSITE" id="PS51450">
    <property type="entry name" value="LRR"/>
    <property type="match status" value="6"/>
</dbReference>
<evidence type="ECO:0000256" key="4">
    <source>
        <dbReference type="SAM" id="MobiDB-lite"/>
    </source>
</evidence>
<keyword evidence="5" id="KW-0812">Transmembrane</keyword>
<keyword evidence="6" id="KW-1185">Reference proteome</keyword>
<dbReference type="GO" id="GO:0005615">
    <property type="term" value="C:extracellular space"/>
    <property type="evidence" value="ECO:0007669"/>
    <property type="project" value="TreeGrafter"/>
</dbReference>
<keyword evidence="5" id="KW-1133">Transmembrane helix</keyword>
<dbReference type="Gene3D" id="3.80.10.10">
    <property type="entry name" value="Ribonuclease Inhibitor"/>
    <property type="match status" value="4"/>
</dbReference>
<evidence type="ECO:0000256" key="1">
    <source>
        <dbReference type="ARBA" id="ARBA00022614"/>
    </source>
</evidence>
<sequence length="788" mass="90607">MIVDNMKDRIMSPHGLLSLLATYLGIFSIFSITMCQSTCPTRCLCHLSQQPRTVMCSKQGLEVFPENISDVVEQLNLSNNLLTNISDDITRLTDLQYLNLARNKLSSLPEDLRSLKSLRRLDLSDNKIKDVVDIRSLGQLPSLTVLHLSTNPLSKLEGLMSASIEALDASYCEIRQLTNTSLDNLPALTMLTLMGNPLKNIDKTWSPKLQWLDMSDCHLNYLRPDTFNGFPALEELRLSNNPTLVYSTRNSTLTHSKLKKLDVSRCNLDRPGLHGFPLLTQARLSRNMIRMLPDRIFAKNRELGFLYLNANGVEKLNMSTFEGLVKLQVLDLSANYLEVIHPLTFHENVELKLLNLSYNVLHELPNFTSTVATLDASSNLISDLNGNFLANMPKIRSVILSDNRLQRLPAKLKSTSLKNLDLRQNRIIEVLNDTFLQLPQLLRIDLSGNRLTEAINPEVFRNNPDINNVKLEDNPWRCDCEDLYMLYTFLTERPAKTVEQTLLCQSPSNVSGYTWLTACFNAWNGSVYYNKDRTWGFVMLVILTIIVLCGTFISIRHMMRIKRRAIEQRQQLETLRLLRQRRNQATQQQQQEHLERAPEPRIHPLELIGPPSYEEAVQMPRLARSLDNLDEISVETSSARVMGSADNIRYKYRRTRRTKKRIQSEDDLLRREERRHERIRRERTTSVDNSETALPQNQKNSRAYMARRARRQSVISDSVESGSGRIQPRPQTPNSKKRRRRYTVYDGHSTDDEDSDIQPVGSSRSIVIRELRREPKSGYRESTAEQDS</sequence>
<proteinExistence type="predicted"/>
<name>A0A6J3JS13_9HYME</name>
<feature type="compositionally biased region" description="Basic and acidic residues" evidence="4">
    <location>
        <begin position="592"/>
        <end position="604"/>
    </location>
</feature>